<dbReference type="InterPro" id="IPR042094">
    <property type="entry name" value="T2SS_GspF_sf"/>
</dbReference>
<dbReference type="Pfam" id="PF00482">
    <property type="entry name" value="T2SSF"/>
    <property type="match status" value="2"/>
</dbReference>
<evidence type="ECO:0000256" key="3">
    <source>
        <dbReference type="ARBA" id="ARBA00022448"/>
    </source>
</evidence>
<feature type="transmembrane region" description="Helical" evidence="9">
    <location>
        <begin position="166"/>
        <end position="193"/>
    </location>
</feature>
<evidence type="ECO:0000313" key="12">
    <source>
        <dbReference type="Proteomes" id="UP001281656"/>
    </source>
</evidence>
<evidence type="ECO:0000256" key="1">
    <source>
        <dbReference type="ARBA" id="ARBA00004651"/>
    </source>
</evidence>
<evidence type="ECO:0000256" key="4">
    <source>
        <dbReference type="ARBA" id="ARBA00022475"/>
    </source>
</evidence>
<comment type="similarity">
    <text evidence="2 8">Belongs to the GSP F family.</text>
</comment>
<dbReference type="PANTHER" id="PTHR30012:SF0">
    <property type="entry name" value="TYPE II SECRETION SYSTEM PROTEIN F-RELATED"/>
    <property type="match status" value="1"/>
</dbReference>
<name>A0ABU4JNA6_9CLOT</name>
<evidence type="ECO:0000256" key="8">
    <source>
        <dbReference type="RuleBase" id="RU003923"/>
    </source>
</evidence>
<feature type="domain" description="Type II secretion system protein GspF" evidence="10">
    <location>
        <begin position="227"/>
        <end position="349"/>
    </location>
</feature>
<dbReference type="PROSITE" id="PS00874">
    <property type="entry name" value="T2SP_F"/>
    <property type="match status" value="1"/>
</dbReference>
<feature type="transmembrane region" description="Helical" evidence="9">
    <location>
        <begin position="124"/>
        <end position="146"/>
    </location>
</feature>
<dbReference type="InterPro" id="IPR003004">
    <property type="entry name" value="GspF/PilC"/>
</dbReference>
<dbReference type="InterPro" id="IPR018076">
    <property type="entry name" value="T2SS_GspF_dom"/>
</dbReference>
<feature type="domain" description="Type II secretion system protein GspF" evidence="10">
    <location>
        <begin position="25"/>
        <end position="147"/>
    </location>
</feature>
<keyword evidence="7 9" id="KW-0472">Membrane</keyword>
<dbReference type="Proteomes" id="UP001281656">
    <property type="component" value="Unassembled WGS sequence"/>
</dbReference>
<evidence type="ECO:0000256" key="9">
    <source>
        <dbReference type="SAM" id="Phobius"/>
    </source>
</evidence>
<keyword evidence="5 8" id="KW-0812">Transmembrane</keyword>
<evidence type="ECO:0000259" key="10">
    <source>
        <dbReference type="Pfam" id="PF00482"/>
    </source>
</evidence>
<accession>A0ABU4JNA6</accession>
<dbReference type="Gene3D" id="1.20.81.30">
    <property type="entry name" value="Type II secretion system (T2SS), domain F"/>
    <property type="match status" value="2"/>
</dbReference>
<keyword evidence="12" id="KW-1185">Reference proteome</keyword>
<protein>
    <submittedName>
        <fullName evidence="11">Type II secretion system F family protein</fullName>
    </submittedName>
</protein>
<dbReference type="EMBL" id="JARUJP010000001">
    <property type="protein sequence ID" value="MDW8799602.1"/>
    <property type="molecule type" value="Genomic_DNA"/>
</dbReference>
<keyword evidence="3 8" id="KW-0813">Transport</keyword>
<dbReference type="RefSeq" id="WP_318796311.1">
    <property type="nucleotide sequence ID" value="NZ_JARUJP010000001.1"/>
</dbReference>
<evidence type="ECO:0000256" key="7">
    <source>
        <dbReference type="ARBA" id="ARBA00023136"/>
    </source>
</evidence>
<evidence type="ECO:0000256" key="6">
    <source>
        <dbReference type="ARBA" id="ARBA00022989"/>
    </source>
</evidence>
<sequence length="358" mass="40333">MEKRKKDLKEIGLKKPSSRDFSNLCRILGSMITVGIPIPQVLSMTEELSDNVLLKRSLKEIGRYVSKGQSIYESMKTFGNIYPIFLLEMIRIGEESGRLDLILKQLSEYYESEHKIFTKIKTALTYPLIVLILSIFVSVFLMVKIVPQFIDILNLTGGEVPFITKVVLSVCSFFKRNFLVISFTNLIIIILILRFSKTSTGKGFIAKVKLTTPLVDRIYNKAMLARFSMAMGMLLRSGINIVKSLEITTSILENRIIEQRIQNTIEQINKGDGIHSSFVKAKVGNSLFLSLVYTGEEVGNLDYMFLKIGELLSQDVEQSMKKIIIFIEPVAILILTMVIGTFIITALSPVFSIMDGMG</sequence>
<reference evidence="11 12" key="1">
    <citation type="submission" date="2023-04" db="EMBL/GenBank/DDBJ databases">
        <title>Clostridium tannerae sp. nov., isolated from the fecal material of an alpaca.</title>
        <authorList>
            <person name="Miller S."/>
            <person name="Hendry M."/>
            <person name="King J."/>
            <person name="Sankaranarayanan K."/>
            <person name="Lawson P.A."/>
        </authorList>
    </citation>
    <scope>NUCLEOTIDE SEQUENCE [LARGE SCALE GENOMIC DNA]</scope>
    <source>
        <strain evidence="11 12">A1-XYC3</strain>
    </source>
</reference>
<comment type="subcellular location">
    <subcellularLocation>
        <location evidence="1 8">Cell membrane</location>
        <topology evidence="1 8">Multi-pass membrane protein</topology>
    </subcellularLocation>
</comment>
<gene>
    <name evidence="11" type="ORF">P8V03_00365</name>
</gene>
<keyword evidence="4" id="KW-1003">Cell membrane</keyword>
<evidence type="ECO:0000256" key="2">
    <source>
        <dbReference type="ARBA" id="ARBA00005745"/>
    </source>
</evidence>
<evidence type="ECO:0000256" key="5">
    <source>
        <dbReference type="ARBA" id="ARBA00022692"/>
    </source>
</evidence>
<organism evidence="11 12">
    <name type="scientific">Clostridium tanneri</name>
    <dbReference type="NCBI Taxonomy" id="3037988"/>
    <lineage>
        <taxon>Bacteria</taxon>
        <taxon>Bacillati</taxon>
        <taxon>Bacillota</taxon>
        <taxon>Clostridia</taxon>
        <taxon>Eubacteriales</taxon>
        <taxon>Clostridiaceae</taxon>
        <taxon>Clostridium</taxon>
    </lineage>
</organism>
<dbReference type="PRINTS" id="PR00812">
    <property type="entry name" value="BCTERIALGSPF"/>
</dbReference>
<evidence type="ECO:0000313" key="11">
    <source>
        <dbReference type="EMBL" id="MDW8799602.1"/>
    </source>
</evidence>
<proteinExistence type="inferred from homology"/>
<dbReference type="InterPro" id="IPR001992">
    <property type="entry name" value="T2SS_GspF/T4SS_PilC_CS"/>
</dbReference>
<keyword evidence="6 9" id="KW-1133">Transmembrane helix</keyword>
<comment type="caution">
    <text evidence="11">The sequence shown here is derived from an EMBL/GenBank/DDBJ whole genome shotgun (WGS) entry which is preliminary data.</text>
</comment>
<dbReference type="PANTHER" id="PTHR30012">
    <property type="entry name" value="GENERAL SECRETION PATHWAY PROTEIN"/>
    <property type="match status" value="1"/>
</dbReference>
<feature type="transmembrane region" description="Helical" evidence="9">
    <location>
        <begin position="330"/>
        <end position="354"/>
    </location>
</feature>